<name>A0A8H7XTS2_PSICU</name>
<evidence type="ECO:0000256" key="1">
    <source>
        <dbReference type="SAM" id="MobiDB-lite"/>
    </source>
</evidence>
<dbReference type="InterPro" id="IPR000008">
    <property type="entry name" value="C2_dom"/>
</dbReference>
<dbReference type="Gene3D" id="2.60.40.150">
    <property type="entry name" value="C2 domain"/>
    <property type="match status" value="1"/>
</dbReference>
<sequence>MSSSADDLCPGLSSNPDISGPGVRIALYLQSLLSVLLVRYSPKDAPGAYWSMTSTAFSLIISSIVTAAAKEISLLDAIVVVYVLLLPILASAFGLTEIMSPQSSKKSTRSVHSPLLTVANWMRSAFTYSFALYVWISAPEFGQGPRACNEATFFIFFGASLPALRSGRWLNIAVWSLMTTRFVWRSGKSAKTLFVSLNALFSKTATQRLLKPRYPPKNEIHEQTVWTKDYGTGQETLRVRRWRPRQIFHELIQSLTSQILNWAPFGTGALYKRYGQNIIISMLAVWAIVMTELQLSLNNQGEINNEWGFGQILPLVLTISPLFSLWESFISRQSSGPASKSRKIRFSIRAAQNLTRPMCELDFWPPTTVDEMTEGQVAKARAPSAFAVITIDERDVYTTFEAPDNNCPVWNESFDIEVTDLSTIVVRVFDRKCIDMGWPSFIGYTTIHPFTVFPHASHSSAADVSNENENETIMSSLPSGKVDVDSIPLVLDDYTMHNMTISISISPSTEEPVNLPGPTSSSRLTTGPRKTKTERRAPKPIELLFRSR</sequence>
<keyword evidence="2" id="KW-0812">Transmembrane</keyword>
<evidence type="ECO:0000313" key="4">
    <source>
        <dbReference type="EMBL" id="KAG5165553.1"/>
    </source>
</evidence>
<gene>
    <name evidence="4" type="ORF">JR316_009133</name>
</gene>
<feature type="transmembrane region" description="Helical" evidence="2">
    <location>
        <begin position="115"/>
        <end position="136"/>
    </location>
</feature>
<evidence type="ECO:0000256" key="2">
    <source>
        <dbReference type="SAM" id="Phobius"/>
    </source>
</evidence>
<keyword evidence="2" id="KW-1133">Transmembrane helix</keyword>
<proteinExistence type="predicted"/>
<feature type="transmembrane region" description="Helical" evidence="2">
    <location>
        <begin position="22"/>
        <end position="40"/>
    </location>
</feature>
<dbReference type="PROSITE" id="PS50004">
    <property type="entry name" value="C2"/>
    <property type="match status" value="1"/>
</dbReference>
<dbReference type="Pfam" id="PF00168">
    <property type="entry name" value="C2"/>
    <property type="match status" value="1"/>
</dbReference>
<accession>A0A8H7XTS2</accession>
<dbReference type="AlphaFoldDB" id="A0A8H7XTS2"/>
<dbReference type="EMBL" id="JAFIQS010000009">
    <property type="protein sequence ID" value="KAG5165553.1"/>
    <property type="molecule type" value="Genomic_DNA"/>
</dbReference>
<feature type="transmembrane region" description="Helical" evidence="2">
    <location>
        <begin position="47"/>
        <end position="68"/>
    </location>
</feature>
<feature type="domain" description="C2" evidence="3">
    <location>
        <begin position="324"/>
        <end position="463"/>
    </location>
</feature>
<protein>
    <recommendedName>
        <fullName evidence="3">C2 domain-containing protein</fullName>
    </recommendedName>
</protein>
<dbReference type="OrthoDB" id="5427664at2759"/>
<comment type="caution">
    <text evidence="4">The sequence shown here is derived from an EMBL/GenBank/DDBJ whole genome shotgun (WGS) entry which is preliminary data.</text>
</comment>
<dbReference type="InterPro" id="IPR035892">
    <property type="entry name" value="C2_domain_sf"/>
</dbReference>
<feature type="region of interest" description="Disordered" evidence="1">
    <location>
        <begin position="507"/>
        <end position="540"/>
    </location>
</feature>
<reference evidence="4" key="1">
    <citation type="submission" date="2021-02" db="EMBL/GenBank/DDBJ databases">
        <title>Psilocybe cubensis genome.</title>
        <authorList>
            <person name="Mckernan K.J."/>
            <person name="Crawford S."/>
            <person name="Trippe A."/>
            <person name="Kane L.T."/>
            <person name="Mclaughlin S."/>
        </authorList>
    </citation>
    <scope>NUCLEOTIDE SEQUENCE [LARGE SCALE GENOMIC DNA]</scope>
    <source>
        <strain evidence="4">MGC-MH-2018</strain>
    </source>
</reference>
<keyword evidence="2" id="KW-0472">Membrane</keyword>
<dbReference type="SMART" id="SM00239">
    <property type="entry name" value="C2"/>
    <property type="match status" value="1"/>
</dbReference>
<feature type="transmembrane region" description="Helical" evidence="2">
    <location>
        <begin position="74"/>
        <end position="95"/>
    </location>
</feature>
<dbReference type="SUPFAM" id="SSF49562">
    <property type="entry name" value="C2 domain (Calcium/lipid-binding domain, CaLB)"/>
    <property type="match status" value="1"/>
</dbReference>
<evidence type="ECO:0000259" key="3">
    <source>
        <dbReference type="PROSITE" id="PS50004"/>
    </source>
</evidence>
<organism evidence="4">
    <name type="scientific">Psilocybe cubensis</name>
    <name type="common">Psychedelic mushroom</name>
    <name type="synonym">Stropharia cubensis</name>
    <dbReference type="NCBI Taxonomy" id="181762"/>
    <lineage>
        <taxon>Eukaryota</taxon>
        <taxon>Fungi</taxon>
        <taxon>Dikarya</taxon>
        <taxon>Basidiomycota</taxon>
        <taxon>Agaricomycotina</taxon>
        <taxon>Agaricomycetes</taxon>
        <taxon>Agaricomycetidae</taxon>
        <taxon>Agaricales</taxon>
        <taxon>Agaricineae</taxon>
        <taxon>Strophariaceae</taxon>
        <taxon>Psilocybe</taxon>
    </lineage>
</organism>